<evidence type="ECO:0000256" key="1">
    <source>
        <dbReference type="ARBA" id="ARBA00022603"/>
    </source>
</evidence>
<evidence type="ECO:0000313" key="4">
    <source>
        <dbReference type="EMBL" id="SVB58571.1"/>
    </source>
</evidence>
<accession>A0A382F911</accession>
<proteinExistence type="predicted"/>
<evidence type="ECO:0000256" key="2">
    <source>
        <dbReference type="ARBA" id="ARBA00022679"/>
    </source>
</evidence>
<sequence>MANILATSFSFVVATDLSFNVLKKRSYPTLNSVCCNGADALNYKFELVICNLPYLSTDEIIDVSTDGGKEGLEIPMKIINSVKSRLIPGGKLVYVTSSLSNFKKLIDYTELQGFKVSIVAKKKLFFEELIIIEAEKLLS</sequence>
<evidence type="ECO:0008006" key="5">
    <source>
        <dbReference type="Google" id="ProtNLM"/>
    </source>
</evidence>
<keyword evidence="2" id="KW-0808">Transferase</keyword>
<gene>
    <name evidence="4" type="ORF">METZ01_LOCUS211425</name>
</gene>
<dbReference type="PANTHER" id="PTHR45875:SF1">
    <property type="entry name" value="METHYLTRANSFERASE N6AMT1"/>
    <property type="match status" value="1"/>
</dbReference>
<dbReference type="InterPro" id="IPR029063">
    <property type="entry name" value="SAM-dependent_MTases_sf"/>
</dbReference>
<dbReference type="SUPFAM" id="SSF53335">
    <property type="entry name" value="S-adenosyl-L-methionine-dependent methyltransferases"/>
    <property type="match status" value="1"/>
</dbReference>
<dbReference type="GO" id="GO:0035657">
    <property type="term" value="C:eRF1 methyltransferase complex"/>
    <property type="evidence" value="ECO:0007669"/>
    <property type="project" value="TreeGrafter"/>
</dbReference>
<name>A0A382F911_9ZZZZ</name>
<reference evidence="4" key="1">
    <citation type="submission" date="2018-05" db="EMBL/GenBank/DDBJ databases">
        <authorList>
            <person name="Lanie J.A."/>
            <person name="Ng W.-L."/>
            <person name="Kazmierczak K.M."/>
            <person name="Andrzejewski T.M."/>
            <person name="Davidsen T.M."/>
            <person name="Wayne K.J."/>
            <person name="Tettelin H."/>
            <person name="Glass J.I."/>
            <person name="Rusch D."/>
            <person name="Podicherti R."/>
            <person name="Tsui H.-C.T."/>
            <person name="Winkler M.E."/>
        </authorList>
    </citation>
    <scope>NUCLEOTIDE SEQUENCE</scope>
</reference>
<dbReference type="GO" id="GO:0008276">
    <property type="term" value="F:protein methyltransferase activity"/>
    <property type="evidence" value="ECO:0007669"/>
    <property type="project" value="TreeGrafter"/>
</dbReference>
<dbReference type="GO" id="GO:0008757">
    <property type="term" value="F:S-adenosylmethionine-dependent methyltransferase activity"/>
    <property type="evidence" value="ECO:0007669"/>
    <property type="project" value="TreeGrafter"/>
</dbReference>
<dbReference type="EMBL" id="UINC01048254">
    <property type="protein sequence ID" value="SVB58571.1"/>
    <property type="molecule type" value="Genomic_DNA"/>
</dbReference>
<dbReference type="InterPro" id="IPR052190">
    <property type="entry name" value="Euk-Arch_PrmC-MTase"/>
</dbReference>
<keyword evidence="1" id="KW-0489">Methyltransferase</keyword>
<organism evidence="4">
    <name type="scientific">marine metagenome</name>
    <dbReference type="NCBI Taxonomy" id="408172"/>
    <lineage>
        <taxon>unclassified sequences</taxon>
        <taxon>metagenomes</taxon>
        <taxon>ecological metagenomes</taxon>
    </lineage>
</organism>
<protein>
    <recommendedName>
        <fullName evidence="5">Methyltransferase small domain-containing protein</fullName>
    </recommendedName>
</protein>
<evidence type="ECO:0000256" key="3">
    <source>
        <dbReference type="ARBA" id="ARBA00022691"/>
    </source>
</evidence>
<dbReference type="GO" id="GO:0032259">
    <property type="term" value="P:methylation"/>
    <property type="evidence" value="ECO:0007669"/>
    <property type="project" value="UniProtKB-KW"/>
</dbReference>
<dbReference type="Gene3D" id="3.40.50.150">
    <property type="entry name" value="Vaccinia Virus protein VP39"/>
    <property type="match status" value="1"/>
</dbReference>
<dbReference type="AlphaFoldDB" id="A0A382F911"/>
<keyword evidence="3" id="KW-0949">S-adenosyl-L-methionine</keyword>
<dbReference type="PANTHER" id="PTHR45875">
    <property type="entry name" value="METHYLTRANSFERASE N6AMT1"/>
    <property type="match status" value="1"/>
</dbReference>